<dbReference type="InterPro" id="IPR015797">
    <property type="entry name" value="NUDIX_hydrolase-like_dom_sf"/>
</dbReference>
<feature type="signal peptide" evidence="4">
    <location>
        <begin position="1"/>
        <end position="22"/>
    </location>
</feature>
<dbReference type="GO" id="GO:0034431">
    <property type="term" value="F:bis(5'-adenosyl)-hexaphosphatase activity"/>
    <property type="evidence" value="ECO:0007669"/>
    <property type="project" value="TreeGrafter"/>
</dbReference>
<dbReference type="Pfam" id="PF00293">
    <property type="entry name" value="NUDIX"/>
    <property type="match status" value="1"/>
</dbReference>
<feature type="domain" description="Nudix hydrolase" evidence="5">
    <location>
        <begin position="57"/>
        <end position="182"/>
    </location>
</feature>
<dbReference type="GO" id="GO:0005634">
    <property type="term" value="C:nucleus"/>
    <property type="evidence" value="ECO:0007669"/>
    <property type="project" value="TreeGrafter"/>
</dbReference>
<dbReference type="PANTHER" id="PTHR12629">
    <property type="entry name" value="DIPHOSPHOINOSITOL POLYPHOSPHATE PHOSPHOHYDROLASE"/>
    <property type="match status" value="1"/>
</dbReference>
<evidence type="ECO:0000313" key="6">
    <source>
        <dbReference type="EMBL" id="CAE0525893.1"/>
    </source>
</evidence>
<dbReference type="Gene3D" id="3.90.79.10">
    <property type="entry name" value="Nucleoside Triphosphate Pyrophosphohydrolase"/>
    <property type="match status" value="1"/>
</dbReference>
<name>A0A6V2LIE0_EMIHU</name>
<dbReference type="GO" id="GO:0000298">
    <property type="term" value="F:endopolyphosphatase activity"/>
    <property type="evidence" value="ECO:0007669"/>
    <property type="project" value="TreeGrafter"/>
</dbReference>
<comment type="similarity">
    <text evidence="3">Belongs to the Nudix hydrolase family.</text>
</comment>
<organism evidence="6">
    <name type="scientific">Emiliania huxleyi</name>
    <name type="common">Coccolithophore</name>
    <name type="synonym">Pontosphaera huxleyi</name>
    <dbReference type="NCBI Taxonomy" id="2903"/>
    <lineage>
        <taxon>Eukaryota</taxon>
        <taxon>Haptista</taxon>
        <taxon>Haptophyta</taxon>
        <taxon>Prymnesiophyceae</taxon>
        <taxon>Isochrysidales</taxon>
        <taxon>Noelaerhabdaceae</taxon>
        <taxon>Emiliania</taxon>
    </lineage>
</organism>
<dbReference type="GO" id="GO:0046872">
    <property type="term" value="F:metal ion binding"/>
    <property type="evidence" value="ECO:0007669"/>
    <property type="project" value="UniProtKB-KW"/>
</dbReference>
<dbReference type="EMBL" id="HBIR01004381">
    <property type="protein sequence ID" value="CAE0525893.1"/>
    <property type="molecule type" value="Transcribed_RNA"/>
</dbReference>
<evidence type="ECO:0000259" key="5">
    <source>
        <dbReference type="PROSITE" id="PS51462"/>
    </source>
</evidence>
<keyword evidence="4" id="KW-0732">Signal</keyword>
<dbReference type="GO" id="GO:0034432">
    <property type="term" value="F:bis(5'-adenosyl)-pentaphosphatase activity"/>
    <property type="evidence" value="ECO:0007669"/>
    <property type="project" value="TreeGrafter"/>
</dbReference>
<accession>A0A6V2LIE0</accession>
<keyword evidence="2 3" id="KW-0378">Hydrolase</keyword>
<dbReference type="GO" id="GO:1901911">
    <property type="term" value="P:adenosine 5'-(hexahydrogen pentaphosphate) catabolic process"/>
    <property type="evidence" value="ECO:0007669"/>
    <property type="project" value="TreeGrafter"/>
</dbReference>
<reference evidence="6" key="1">
    <citation type="submission" date="2021-01" db="EMBL/GenBank/DDBJ databases">
        <authorList>
            <person name="Corre E."/>
            <person name="Pelletier E."/>
            <person name="Niang G."/>
            <person name="Scheremetjew M."/>
            <person name="Finn R."/>
            <person name="Kale V."/>
            <person name="Holt S."/>
            <person name="Cochrane G."/>
            <person name="Meng A."/>
            <person name="Brown T."/>
            <person name="Cohen L."/>
        </authorList>
    </citation>
    <scope>NUCLEOTIDE SEQUENCE</scope>
    <source>
        <strain evidence="6">379</strain>
    </source>
</reference>
<dbReference type="GO" id="GO:1901907">
    <property type="term" value="P:diadenosine pentaphosphate catabolic process"/>
    <property type="evidence" value="ECO:0007669"/>
    <property type="project" value="TreeGrafter"/>
</dbReference>
<dbReference type="PRINTS" id="PR00502">
    <property type="entry name" value="NUDIXFAMILY"/>
</dbReference>
<proteinExistence type="inferred from homology"/>
<dbReference type="GO" id="GO:1901909">
    <property type="term" value="P:diadenosine hexaphosphate catabolic process"/>
    <property type="evidence" value="ECO:0007669"/>
    <property type="project" value="TreeGrafter"/>
</dbReference>
<dbReference type="InterPro" id="IPR020476">
    <property type="entry name" value="Nudix_hydrolase"/>
</dbReference>
<sequence>MELLWFMLGTLAVAAAVAGALCLLGTPSASASASALATASVRTGAGGGKPGNGRSYPRARAATVPVRCDPGGRLAVLLVRSRNHPESFVFPGGGIEPGESEQEAARRETEEEAGVVGRIGRRLGSHSDERRNTTALFVLHVHDTLDEWAEAGERGNRQWHSLGVVGTRASEAALARLGAALHVKPVHQETLRLLRDQLAAVASEAEREELATRAGRAEIADAPAPARRR</sequence>
<dbReference type="GO" id="GO:0005737">
    <property type="term" value="C:cytoplasm"/>
    <property type="evidence" value="ECO:0007669"/>
    <property type="project" value="TreeGrafter"/>
</dbReference>
<evidence type="ECO:0000256" key="4">
    <source>
        <dbReference type="SAM" id="SignalP"/>
    </source>
</evidence>
<dbReference type="InterPro" id="IPR020084">
    <property type="entry name" value="NUDIX_hydrolase_CS"/>
</dbReference>
<dbReference type="InterPro" id="IPR000086">
    <property type="entry name" value="NUDIX_hydrolase_dom"/>
</dbReference>
<evidence type="ECO:0000256" key="3">
    <source>
        <dbReference type="RuleBase" id="RU003476"/>
    </source>
</evidence>
<dbReference type="GO" id="GO:0071543">
    <property type="term" value="P:diphosphoinositol polyphosphate metabolic process"/>
    <property type="evidence" value="ECO:0007669"/>
    <property type="project" value="TreeGrafter"/>
</dbReference>
<feature type="chain" id="PRO_5030160916" description="Nudix hydrolase domain-containing protein" evidence="4">
    <location>
        <begin position="23"/>
        <end position="229"/>
    </location>
</feature>
<dbReference type="PROSITE" id="PS00893">
    <property type="entry name" value="NUDIX_BOX"/>
    <property type="match status" value="1"/>
</dbReference>
<evidence type="ECO:0000256" key="2">
    <source>
        <dbReference type="ARBA" id="ARBA00022801"/>
    </source>
</evidence>
<protein>
    <recommendedName>
        <fullName evidence="5">Nudix hydrolase domain-containing protein</fullName>
    </recommendedName>
</protein>
<dbReference type="AlphaFoldDB" id="A0A6V2LIE0"/>
<dbReference type="SUPFAM" id="SSF55811">
    <property type="entry name" value="Nudix"/>
    <property type="match status" value="1"/>
</dbReference>
<gene>
    <name evidence="6" type="ORF">EHUX00137_LOCUS3056</name>
</gene>
<keyword evidence="1" id="KW-0479">Metal-binding</keyword>
<dbReference type="PROSITE" id="PS51462">
    <property type="entry name" value="NUDIX"/>
    <property type="match status" value="1"/>
</dbReference>
<dbReference type="PANTHER" id="PTHR12629:SF0">
    <property type="entry name" value="DIPHOSPHOINOSITOL-POLYPHOSPHATE DIPHOSPHATASE"/>
    <property type="match status" value="1"/>
</dbReference>
<evidence type="ECO:0000256" key="1">
    <source>
        <dbReference type="ARBA" id="ARBA00022723"/>
    </source>
</evidence>
<dbReference type="GO" id="GO:0008486">
    <property type="term" value="F:diphosphoinositol-polyphosphate diphosphatase activity"/>
    <property type="evidence" value="ECO:0007669"/>
    <property type="project" value="TreeGrafter"/>
</dbReference>